<feature type="transmembrane region" description="Helical" evidence="1">
    <location>
        <begin position="113"/>
        <end position="131"/>
    </location>
</feature>
<evidence type="ECO:0000313" key="4">
    <source>
        <dbReference type="Proteomes" id="UP000027341"/>
    </source>
</evidence>
<feature type="domain" description="GGDEF" evidence="2">
    <location>
        <begin position="247"/>
        <end position="391"/>
    </location>
</feature>
<keyword evidence="4" id="KW-1185">Reference proteome</keyword>
<dbReference type="NCBIfam" id="TIGR00254">
    <property type="entry name" value="GGDEF"/>
    <property type="match status" value="1"/>
</dbReference>
<feature type="transmembrane region" description="Helical" evidence="1">
    <location>
        <begin position="26"/>
        <end position="46"/>
    </location>
</feature>
<dbReference type="SUPFAM" id="SSF55073">
    <property type="entry name" value="Nucleotide cyclase"/>
    <property type="match status" value="1"/>
</dbReference>
<dbReference type="SMART" id="SM00267">
    <property type="entry name" value="GGDEF"/>
    <property type="match status" value="1"/>
</dbReference>
<organism evidence="3 4">
    <name type="scientific">Hydrogenovibrio marinus</name>
    <dbReference type="NCBI Taxonomy" id="28885"/>
    <lineage>
        <taxon>Bacteria</taxon>
        <taxon>Pseudomonadati</taxon>
        <taxon>Pseudomonadota</taxon>
        <taxon>Gammaproteobacteria</taxon>
        <taxon>Thiotrichales</taxon>
        <taxon>Piscirickettsiaceae</taxon>
        <taxon>Hydrogenovibrio</taxon>
    </lineage>
</organism>
<gene>
    <name evidence="3" type="ORF">EI16_01870</name>
</gene>
<sequence length="400" mass="46021">MDNFKPNPREVKTELNARLFSEMMRGMWLTLSFSILVVLIISYVLVNVDKSIWPWVWLIISLIVISLRFYLLWLHYRAKFPPRTLIPYSYGITFLSGIVWACMSCFYSLDHPLVMQLMLLMVLGGMPLISLSTHGNMVMSHILFSLPSMLALNYWALFKTPDYSLIFFVMTLFYTFLVYTASFQFYKRIKDSFAMNLENAALVKALQERQAQLESLAYVDSLTELNNRRYFTVSAELALETIFRKKAKLFFFLVDADKFKHINDHYGHETGDRVLKHVADCLKEIVEGFNKNPLYEQGQVAESARLGGDEFIISFVVLDAEFDIESIAGKLLDKIHQPIEITGKVIYPQVSIGISEAPRQARDVSSLLRLADKAMYQAKKHGGDQVFYCHSSELPSEKTE</sequence>
<feature type="transmembrane region" description="Helical" evidence="1">
    <location>
        <begin position="52"/>
        <end position="73"/>
    </location>
</feature>
<evidence type="ECO:0000259" key="2">
    <source>
        <dbReference type="PROSITE" id="PS50887"/>
    </source>
</evidence>
<dbReference type="Gene3D" id="3.30.70.270">
    <property type="match status" value="1"/>
</dbReference>
<feature type="transmembrane region" description="Helical" evidence="1">
    <location>
        <begin position="163"/>
        <end position="186"/>
    </location>
</feature>
<dbReference type="PROSITE" id="PS50887">
    <property type="entry name" value="GGDEF"/>
    <property type="match status" value="1"/>
</dbReference>
<keyword evidence="1" id="KW-1133">Transmembrane helix</keyword>
<evidence type="ECO:0000256" key="1">
    <source>
        <dbReference type="SAM" id="Phobius"/>
    </source>
</evidence>
<dbReference type="AlphaFoldDB" id="A0A066ZS30"/>
<evidence type="ECO:0000313" key="3">
    <source>
        <dbReference type="EMBL" id="KDN95084.1"/>
    </source>
</evidence>
<accession>A0A066ZS30</accession>
<dbReference type="CDD" id="cd01949">
    <property type="entry name" value="GGDEF"/>
    <property type="match status" value="1"/>
</dbReference>
<dbReference type="InterPro" id="IPR029787">
    <property type="entry name" value="Nucleotide_cyclase"/>
</dbReference>
<dbReference type="RefSeq" id="WP_051622960.1">
    <property type="nucleotide sequence ID" value="NZ_AP020335.1"/>
</dbReference>
<proteinExistence type="predicted"/>
<dbReference type="InterPro" id="IPR052163">
    <property type="entry name" value="DGC-Regulatory_Protein"/>
</dbReference>
<protein>
    <recommendedName>
        <fullName evidence="2">GGDEF domain-containing protein</fullName>
    </recommendedName>
</protein>
<feature type="transmembrane region" description="Helical" evidence="1">
    <location>
        <begin position="138"/>
        <end position="157"/>
    </location>
</feature>
<dbReference type="PANTHER" id="PTHR46663:SF2">
    <property type="entry name" value="GGDEF DOMAIN-CONTAINING PROTEIN"/>
    <property type="match status" value="1"/>
</dbReference>
<dbReference type="PANTHER" id="PTHR46663">
    <property type="entry name" value="DIGUANYLATE CYCLASE DGCT-RELATED"/>
    <property type="match status" value="1"/>
</dbReference>
<dbReference type="InterPro" id="IPR000160">
    <property type="entry name" value="GGDEF_dom"/>
</dbReference>
<keyword evidence="1" id="KW-0472">Membrane</keyword>
<dbReference type="Pfam" id="PF00990">
    <property type="entry name" value="GGDEF"/>
    <property type="match status" value="1"/>
</dbReference>
<dbReference type="Proteomes" id="UP000027341">
    <property type="component" value="Unassembled WGS sequence"/>
</dbReference>
<dbReference type="EMBL" id="JMIU01000001">
    <property type="protein sequence ID" value="KDN95084.1"/>
    <property type="molecule type" value="Genomic_DNA"/>
</dbReference>
<name>A0A066ZS30_HYDMR</name>
<keyword evidence="1" id="KW-0812">Transmembrane</keyword>
<reference evidence="3 4" key="1">
    <citation type="submission" date="2014-04" db="EMBL/GenBank/DDBJ databases">
        <title>Draft genome sequence of Hydrogenovibrio marinus MH-110, a model organism for aerobic H2 metabolism.</title>
        <authorList>
            <person name="Cha H.J."/>
            <person name="Jo B.H."/>
            <person name="Hwang B.H."/>
        </authorList>
    </citation>
    <scope>NUCLEOTIDE SEQUENCE [LARGE SCALE GENOMIC DNA]</scope>
    <source>
        <strain evidence="3 4">MH-110</strain>
    </source>
</reference>
<comment type="caution">
    <text evidence="3">The sequence shown here is derived from an EMBL/GenBank/DDBJ whole genome shotgun (WGS) entry which is preliminary data.</text>
</comment>
<dbReference type="InterPro" id="IPR043128">
    <property type="entry name" value="Rev_trsase/Diguanyl_cyclase"/>
</dbReference>
<feature type="transmembrane region" description="Helical" evidence="1">
    <location>
        <begin position="85"/>
        <end position="107"/>
    </location>
</feature>
<dbReference type="STRING" id="28885.EI16_01870"/>